<dbReference type="PROSITE" id="PS51677">
    <property type="entry name" value="NODB"/>
    <property type="match status" value="1"/>
</dbReference>
<protein>
    <recommendedName>
        <fullName evidence="3">Chitooligosaccharide deacetylase</fullName>
    </recommendedName>
    <alternativeName>
        <fullName evidence="4">Nodulation protein B</fullName>
    </alternativeName>
</protein>
<dbReference type="InterPro" id="IPR006311">
    <property type="entry name" value="TAT_signal"/>
</dbReference>
<dbReference type="Proteomes" id="UP000781958">
    <property type="component" value="Unassembled WGS sequence"/>
</dbReference>
<sequence>MRAPRPPASRLHRIRKTAAALALAVLAAAPQPTRAATAPAEPKALLQLGLYQKDGEAWWAWESLRRASPNLADGLSPKVVPLDAKRQGSGVALRATAPAGLDVQALCRRMVGAGFGCLVLDAPPNPAPPPAPAPTPASQAGTDGAFTYGPDDARTMADIERHGRRKGRLGAVIPDTTWDVTPAVLKRENWNLCALTFDDGPHRVVTRQILDVLNREKIRATYFPIGKVAESQGEVIRDFIAAGHEIGNHSLTHSDLRALTPEAQRFEIAEANRILRGFGADPVLFRPPYGRYTLDLLSIARDERMSPVLWTVDTRDWQVRDPDKIVQHVKTEAGTGSVLLLHSTYPSTLTALPRVIGEMRAKGCEFVTLSEWIERMRLLASDPVVSASATSGATRN</sequence>
<dbReference type="PANTHER" id="PTHR10587">
    <property type="entry name" value="GLYCOSYL TRANSFERASE-RELATED"/>
    <property type="match status" value="1"/>
</dbReference>
<feature type="region of interest" description="Disordered" evidence="5">
    <location>
        <begin position="126"/>
        <end position="146"/>
    </location>
</feature>
<dbReference type="SUPFAM" id="SSF88713">
    <property type="entry name" value="Glycoside hydrolase/deacetylase"/>
    <property type="match status" value="1"/>
</dbReference>
<feature type="signal peptide" evidence="6">
    <location>
        <begin position="1"/>
        <end position="35"/>
    </location>
</feature>
<evidence type="ECO:0000256" key="3">
    <source>
        <dbReference type="ARBA" id="ARBA00020071"/>
    </source>
</evidence>
<feature type="chain" id="PRO_5045953458" description="Chitooligosaccharide deacetylase" evidence="6">
    <location>
        <begin position="36"/>
        <end position="396"/>
    </location>
</feature>
<dbReference type="InterPro" id="IPR002509">
    <property type="entry name" value="NODB_dom"/>
</dbReference>
<dbReference type="RefSeq" id="WP_307420161.1">
    <property type="nucleotide sequence ID" value="NZ_JAGINP010000018.1"/>
</dbReference>
<evidence type="ECO:0000259" key="7">
    <source>
        <dbReference type="PROSITE" id="PS51677"/>
    </source>
</evidence>
<accession>A0ABS4SQP5</accession>
<evidence type="ECO:0000313" key="9">
    <source>
        <dbReference type="Proteomes" id="UP000781958"/>
    </source>
</evidence>
<comment type="function">
    <text evidence="1">Is involved in generating a small heat-stable compound (Nod), an acylated oligomer of N-acetylglucosamine, that stimulates mitosis in various plant protoplasts.</text>
</comment>
<feature type="compositionally biased region" description="Pro residues" evidence="5">
    <location>
        <begin position="126"/>
        <end position="135"/>
    </location>
</feature>
<comment type="similarity">
    <text evidence="2">Belongs to the polysaccharide deacetylase family.</text>
</comment>
<organism evidence="8 9">
    <name type="scientific">Azospirillum rugosum</name>
    <dbReference type="NCBI Taxonomy" id="416170"/>
    <lineage>
        <taxon>Bacteria</taxon>
        <taxon>Pseudomonadati</taxon>
        <taxon>Pseudomonadota</taxon>
        <taxon>Alphaproteobacteria</taxon>
        <taxon>Rhodospirillales</taxon>
        <taxon>Azospirillaceae</taxon>
        <taxon>Azospirillum</taxon>
    </lineage>
</organism>
<dbReference type="PROSITE" id="PS51318">
    <property type="entry name" value="TAT"/>
    <property type="match status" value="1"/>
</dbReference>
<feature type="domain" description="NodB homology" evidence="7">
    <location>
        <begin position="191"/>
        <end position="367"/>
    </location>
</feature>
<dbReference type="Pfam" id="PF01522">
    <property type="entry name" value="Polysacc_deac_1"/>
    <property type="match status" value="1"/>
</dbReference>
<evidence type="ECO:0000256" key="2">
    <source>
        <dbReference type="ARBA" id="ARBA00010973"/>
    </source>
</evidence>
<comment type="caution">
    <text evidence="8">The sequence shown here is derived from an EMBL/GenBank/DDBJ whole genome shotgun (WGS) entry which is preliminary data.</text>
</comment>
<evidence type="ECO:0000256" key="1">
    <source>
        <dbReference type="ARBA" id="ARBA00003236"/>
    </source>
</evidence>
<dbReference type="Gene3D" id="3.20.20.370">
    <property type="entry name" value="Glycoside hydrolase/deacetylase"/>
    <property type="match status" value="1"/>
</dbReference>
<name>A0ABS4SQP5_9PROT</name>
<keyword evidence="6" id="KW-0732">Signal</keyword>
<proteinExistence type="inferred from homology"/>
<keyword evidence="9" id="KW-1185">Reference proteome</keyword>
<dbReference type="EMBL" id="JAGINP010000018">
    <property type="protein sequence ID" value="MBP2294875.1"/>
    <property type="molecule type" value="Genomic_DNA"/>
</dbReference>
<reference evidence="8 9" key="1">
    <citation type="submission" date="2021-03" db="EMBL/GenBank/DDBJ databases">
        <title>Genomic Encyclopedia of Type Strains, Phase III (KMG-III): the genomes of soil and plant-associated and newly described type strains.</title>
        <authorList>
            <person name="Whitman W."/>
        </authorList>
    </citation>
    <scope>NUCLEOTIDE SEQUENCE [LARGE SCALE GENOMIC DNA]</scope>
    <source>
        <strain evidence="8 9">IMMIB AFH-6</strain>
    </source>
</reference>
<evidence type="ECO:0000256" key="5">
    <source>
        <dbReference type="SAM" id="MobiDB-lite"/>
    </source>
</evidence>
<gene>
    <name evidence="8" type="ORF">J2851_004671</name>
</gene>
<dbReference type="InterPro" id="IPR011330">
    <property type="entry name" value="Glyco_hydro/deAcase_b/a-brl"/>
</dbReference>
<evidence type="ECO:0000313" key="8">
    <source>
        <dbReference type="EMBL" id="MBP2294875.1"/>
    </source>
</evidence>
<evidence type="ECO:0000256" key="6">
    <source>
        <dbReference type="SAM" id="SignalP"/>
    </source>
</evidence>
<evidence type="ECO:0000256" key="4">
    <source>
        <dbReference type="ARBA" id="ARBA00032976"/>
    </source>
</evidence>
<dbReference type="CDD" id="cd10917">
    <property type="entry name" value="CE4_NodB_like_6s_7s"/>
    <property type="match status" value="1"/>
</dbReference>
<dbReference type="InterPro" id="IPR050248">
    <property type="entry name" value="Polysacc_deacetylase_ArnD"/>
</dbReference>